<gene>
    <name evidence="1" type="ORF">E2C01_064210</name>
</gene>
<keyword evidence="2" id="KW-1185">Reference proteome</keyword>
<accession>A0A5B7HL42</accession>
<dbReference type="AlphaFoldDB" id="A0A5B7HL42"/>
<reference evidence="1 2" key="1">
    <citation type="submission" date="2019-05" db="EMBL/GenBank/DDBJ databases">
        <title>Another draft genome of Portunus trituberculatus and its Hox gene families provides insights of decapod evolution.</title>
        <authorList>
            <person name="Jeong J.-H."/>
            <person name="Song I."/>
            <person name="Kim S."/>
            <person name="Choi T."/>
            <person name="Kim D."/>
            <person name="Ryu S."/>
            <person name="Kim W."/>
        </authorList>
    </citation>
    <scope>NUCLEOTIDE SEQUENCE [LARGE SCALE GENOMIC DNA]</scope>
    <source>
        <tissue evidence="1">Muscle</tissue>
    </source>
</reference>
<evidence type="ECO:0000313" key="2">
    <source>
        <dbReference type="Proteomes" id="UP000324222"/>
    </source>
</evidence>
<evidence type="ECO:0000313" key="1">
    <source>
        <dbReference type="EMBL" id="MPC69977.1"/>
    </source>
</evidence>
<organism evidence="1 2">
    <name type="scientific">Portunus trituberculatus</name>
    <name type="common">Swimming crab</name>
    <name type="synonym">Neptunus trituberculatus</name>
    <dbReference type="NCBI Taxonomy" id="210409"/>
    <lineage>
        <taxon>Eukaryota</taxon>
        <taxon>Metazoa</taxon>
        <taxon>Ecdysozoa</taxon>
        <taxon>Arthropoda</taxon>
        <taxon>Crustacea</taxon>
        <taxon>Multicrustacea</taxon>
        <taxon>Malacostraca</taxon>
        <taxon>Eumalacostraca</taxon>
        <taxon>Eucarida</taxon>
        <taxon>Decapoda</taxon>
        <taxon>Pleocyemata</taxon>
        <taxon>Brachyura</taxon>
        <taxon>Eubrachyura</taxon>
        <taxon>Portunoidea</taxon>
        <taxon>Portunidae</taxon>
        <taxon>Portuninae</taxon>
        <taxon>Portunus</taxon>
    </lineage>
</organism>
<dbReference type="Proteomes" id="UP000324222">
    <property type="component" value="Unassembled WGS sequence"/>
</dbReference>
<comment type="caution">
    <text evidence="1">The sequence shown here is derived from an EMBL/GenBank/DDBJ whole genome shotgun (WGS) entry which is preliminary data.</text>
</comment>
<protein>
    <submittedName>
        <fullName evidence="1">Uncharacterized protein</fullName>
    </submittedName>
</protein>
<proteinExistence type="predicted"/>
<dbReference type="EMBL" id="VSRR010030303">
    <property type="protein sequence ID" value="MPC69977.1"/>
    <property type="molecule type" value="Genomic_DNA"/>
</dbReference>
<name>A0A5B7HL42_PORTR</name>
<sequence length="66" mass="7566">MQIRRCLRVPCWCKKWMGAVVDWWTRADVVITVHSDVSRFPGNPPRPFGGVIRDATGGKVARDRAW</sequence>